<feature type="non-terminal residue" evidence="2">
    <location>
        <position position="251"/>
    </location>
</feature>
<evidence type="ECO:0000313" key="3">
    <source>
        <dbReference type="Proteomes" id="UP000228934"/>
    </source>
</evidence>
<dbReference type="Pfam" id="PF00373">
    <property type="entry name" value="FERM_M"/>
    <property type="match status" value="1"/>
</dbReference>
<dbReference type="PANTHER" id="PTHR22692:SF16">
    <property type="entry name" value="MYOSIN XVB"/>
    <property type="match status" value="1"/>
</dbReference>
<dbReference type="GO" id="GO:0005737">
    <property type="term" value="C:cytoplasm"/>
    <property type="evidence" value="ECO:0007669"/>
    <property type="project" value="UniProtKB-SubCell"/>
</dbReference>
<evidence type="ECO:0000313" key="2">
    <source>
        <dbReference type="EMBL" id="PIO36811.1"/>
    </source>
</evidence>
<dbReference type="PANTHER" id="PTHR22692">
    <property type="entry name" value="MYOSIN VII, XV"/>
    <property type="match status" value="1"/>
</dbReference>
<proteinExistence type="predicted"/>
<dbReference type="InterPro" id="IPR000299">
    <property type="entry name" value="FERM_domain"/>
</dbReference>
<dbReference type="Proteomes" id="UP000228934">
    <property type="component" value="Unassembled WGS sequence"/>
</dbReference>
<reference evidence="3" key="1">
    <citation type="journal article" date="2017" name="Nat. Commun.">
        <title>The North American bullfrog draft genome provides insight into hormonal regulation of long noncoding RNA.</title>
        <authorList>
            <person name="Hammond S.A."/>
            <person name="Warren R.L."/>
            <person name="Vandervalk B.P."/>
            <person name="Kucuk E."/>
            <person name="Khan H."/>
            <person name="Gibb E.A."/>
            <person name="Pandoh P."/>
            <person name="Kirk H."/>
            <person name="Zhao Y."/>
            <person name="Jones M."/>
            <person name="Mungall A.J."/>
            <person name="Coope R."/>
            <person name="Pleasance S."/>
            <person name="Moore R.A."/>
            <person name="Holt R.A."/>
            <person name="Round J.M."/>
            <person name="Ohora S."/>
            <person name="Walle B.V."/>
            <person name="Veldhoen N."/>
            <person name="Helbing C.C."/>
            <person name="Birol I."/>
        </authorList>
    </citation>
    <scope>NUCLEOTIDE SEQUENCE [LARGE SCALE GENOMIC DNA]</scope>
</reference>
<dbReference type="AlphaFoldDB" id="A0A2G9SBM9"/>
<feature type="domain" description="FERM" evidence="1">
    <location>
        <begin position="1"/>
        <end position="251"/>
    </location>
</feature>
<dbReference type="InterPro" id="IPR019748">
    <property type="entry name" value="FERM_central"/>
</dbReference>
<dbReference type="InterPro" id="IPR035963">
    <property type="entry name" value="FERM_2"/>
</dbReference>
<dbReference type="InterPro" id="IPR051567">
    <property type="entry name" value="Unconventional_Myosin_ATPase"/>
</dbReference>
<sequence length="251" mass="28721">MVSDPNELEEFAIFANKNKGEMVRPLRPGDYIHDFLLQDNSVTLEFKRVTWKATLKGRSELYVQVHFSQVRHEYMQGKALLLSPQDKLEMFTGTVSAILHKIKGMNTPPDKQELLSYIPSSVQNRLNLQSVQQYLMQELRSLHNLTVQQAKLRFLETVSALPLFDYTIFSIQRISEPDVISPCFVAVNDHQLIILQNNSQKPHTTVSLQDVQSMRTLRPLDSNTLPGVELHYGSAANPRTLWVELQEVSTC</sequence>
<name>A0A2G9SBM9_AQUCT</name>
<keyword evidence="3" id="KW-1185">Reference proteome</keyword>
<dbReference type="CDD" id="cd14473">
    <property type="entry name" value="FERM_B-lobe"/>
    <property type="match status" value="1"/>
</dbReference>
<gene>
    <name evidence="2" type="ORF">AB205_0097300</name>
</gene>
<dbReference type="PROSITE" id="PS50057">
    <property type="entry name" value="FERM_3"/>
    <property type="match status" value="1"/>
</dbReference>
<dbReference type="EMBL" id="KV925355">
    <property type="protein sequence ID" value="PIO36811.1"/>
    <property type="molecule type" value="Genomic_DNA"/>
</dbReference>
<organism evidence="2 3">
    <name type="scientific">Aquarana catesbeiana</name>
    <name type="common">American bullfrog</name>
    <name type="synonym">Rana catesbeiana</name>
    <dbReference type="NCBI Taxonomy" id="8400"/>
    <lineage>
        <taxon>Eukaryota</taxon>
        <taxon>Metazoa</taxon>
        <taxon>Chordata</taxon>
        <taxon>Craniata</taxon>
        <taxon>Vertebrata</taxon>
        <taxon>Euteleostomi</taxon>
        <taxon>Amphibia</taxon>
        <taxon>Batrachia</taxon>
        <taxon>Anura</taxon>
        <taxon>Neobatrachia</taxon>
        <taxon>Ranoidea</taxon>
        <taxon>Ranidae</taxon>
        <taxon>Aquarana</taxon>
    </lineage>
</organism>
<protein>
    <recommendedName>
        <fullName evidence="1">FERM domain-containing protein</fullName>
    </recommendedName>
</protein>
<dbReference type="OrthoDB" id="8182952at2759"/>
<dbReference type="SUPFAM" id="SSF47031">
    <property type="entry name" value="Second domain of FERM"/>
    <property type="match status" value="1"/>
</dbReference>
<accession>A0A2G9SBM9</accession>
<evidence type="ECO:0000259" key="1">
    <source>
        <dbReference type="PROSITE" id="PS50057"/>
    </source>
</evidence>